<evidence type="ECO:0000256" key="5">
    <source>
        <dbReference type="ARBA" id="ARBA00022722"/>
    </source>
</evidence>
<accession>A0ABD0RVZ1</accession>
<evidence type="ECO:0000256" key="7">
    <source>
        <dbReference type="ARBA" id="ARBA00022801"/>
    </source>
</evidence>
<dbReference type="InterPro" id="IPR043502">
    <property type="entry name" value="DNA/RNA_pol_sf"/>
</dbReference>
<dbReference type="InterPro" id="IPR043128">
    <property type="entry name" value="Rev_trsase/Diguanyl_cyclase"/>
</dbReference>
<dbReference type="Gene3D" id="3.30.70.270">
    <property type="match status" value="2"/>
</dbReference>
<reference evidence="10 11" key="1">
    <citation type="submission" date="2024-05" db="EMBL/GenBank/DDBJ databases">
        <title>Genome sequencing and assembly of Indian major carp, Cirrhinus mrigala (Hamilton, 1822).</title>
        <authorList>
            <person name="Mohindra V."/>
            <person name="Chowdhury L.M."/>
            <person name="Lal K."/>
            <person name="Jena J.K."/>
        </authorList>
    </citation>
    <scope>NUCLEOTIDE SEQUENCE [LARGE SCALE GENOMIC DNA]</scope>
    <source>
        <strain evidence="10">CM1030</strain>
        <tissue evidence="10">Blood</tissue>
    </source>
</reference>
<evidence type="ECO:0000313" key="10">
    <source>
        <dbReference type="EMBL" id="KAL0202697.1"/>
    </source>
</evidence>
<dbReference type="PANTHER" id="PTHR37984:SF13">
    <property type="entry name" value="RIBONUCLEASE H"/>
    <property type="match status" value="1"/>
</dbReference>
<evidence type="ECO:0000256" key="8">
    <source>
        <dbReference type="ARBA" id="ARBA00022918"/>
    </source>
</evidence>
<keyword evidence="8" id="KW-0695">RNA-directed DNA polymerase</keyword>
<evidence type="ECO:0000256" key="1">
    <source>
        <dbReference type="ARBA" id="ARBA00010879"/>
    </source>
</evidence>
<evidence type="ECO:0000256" key="3">
    <source>
        <dbReference type="ARBA" id="ARBA00022679"/>
    </source>
</evidence>
<dbReference type="Proteomes" id="UP001529510">
    <property type="component" value="Unassembled WGS sequence"/>
</dbReference>
<protein>
    <recommendedName>
        <fullName evidence="2">ribonuclease H</fullName>
        <ecNumber evidence="2">3.1.26.4</ecNumber>
    </recommendedName>
</protein>
<dbReference type="EMBL" id="JAMKFB020000001">
    <property type="protein sequence ID" value="KAL0202697.1"/>
    <property type="molecule type" value="Genomic_DNA"/>
</dbReference>
<dbReference type="GO" id="GO:0004523">
    <property type="term" value="F:RNA-DNA hybrid ribonuclease activity"/>
    <property type="evidence" value="ECO:0007669"/>
    <property type="project" value="UniProtKB-EC"/>
</dbReference>
<feature type="domain" description="Reverse transcriptase" evidence="9">
    <location>
        <begin position="61"/>
        <end position="239"/>
    </location>
</feature>
<evidence type="ECO:0000256" key="6">
    <source>
        <dbReference type="ARBA" id="ARBA00022759"/>
    </source>
</evidence>
<dbReference type="SUPFAM" id="SSF56672">
    <property type="entry name" value="DNA/RNA polymerases"/>
    <property type="match status" value="1"/>
</dbReference>
<evidence type="ECO:0000256" key="2">
    <source>
        <dbReference type="ARBA" id="ARBA00012180"/>
    </source>
</evidence>
<dbReference type="AlphaFoldDB" id="A0ABD0RVZ1"/>
<dbReference type="Pfam" id="PF00078">
    <property type="entry name" value="RVT_1"/>
    <property type="match status" value="1"/>
</dbReference>
<dbReference type="Gene3D" id="3.10.20.370">
    <property type="match status" value="1"/>
</dbReference>
<dbReference type="PROSITE" id="PS50878">
    <property type="entry name" value="RT_POL"/>
    <property type="match status" value="1"/>
</dbReference>
<comment type="similarity">
    <text evidence="1">Belongs to the beta type-B retroviral polymerase family. HERV class-II K(HML-2) pol subfamily.</text>
</comment>
<organism evidence="10 11">
    <name type="scientific">Cirrhinus mrigala</name>
    <name type="common">Mrigala</name>
    <dbReference type="NCBI Taxonomy" id="683832"/>
    <lineage>
        <taxon>Eukaryota</taxon>
        <taxon>Metazoa</taxon>
        <taxon>Chordata</taxon>
        <taxon>Craniata</taxon>
        <taxon>Vertebrata</taxon>
        <taxon>Euteleostomi</taxon>
        <taxon>Actinopterygii</taxon>
        <taxon>Neopterygii</taxon>
        <taxon>Teleostei</taxon>
        <taxon>Ostariophysi</taxon>
        <taxon>Cypriniformes</taxon>
        <taxon>Cyprinidae</taxon>
        <taxon>Labeoninae</taxon>
        <taxon>Labeonini</taxon>
        <taxon>Cirrhinus</taxon>
    </lineage>
</organism>
<dbReference type="Gene3D" id="3.10.10.10">
    <property type="entry name" value="HIV Type 1 Reverse Transcriptase, subunit A, domain 1"/>
    <property type="match status" value="1"/>
</dbReference>
<dbReference type="FunFam" id="3.10.20.370:FF:000001">
    <property type="entry name" value="Retrovirus-related Pol polyprotein from transposon 17.6-like protein"/>
    <property type="match status" value="1"/>
</dbReference>
<keyword evidence="7" id="KW-0378">Hydrolase</keyword>
<feature type="non-terminal residue" evidence="10">
    <location>
        <position position="483"/>
    </location>
</feature>
<dbReference type="Pfam" id="PF17917">
    <property type="entry name" value="RT_RNaseH"/>
    <property type="match status" value="1"/>
</dbReference>
<evidence type="ECO:0000313" key="11">
    <source>
        <dbReference type="Proteomes" id="UP001529510"/>
    </source>
</evidence>
<sequence>MTAQQVLSRHKEVFKEELWTLKGTTATLHVPNDASPRFYRPRVVPYALKTKVEEEINRLLRDKIISPVKYSEWAAPVVPILKPDGSIRLCGDYKLTVNRVSTLEKYPVPRVEDLFALLDGGKQFTKLDMSHAYQQIIMDENSKKYLTVNTHKGLFTYNCLPFGVASAPAIFQRTMEGLLQGIPGVVVYLDDILVTGVNQNSHLRTLDEVLSRLKEAGLRLKRGKCVFLADEVEYLGHRVDAQGLHPTGTKVKAIEEAPEPRNVTELKAYLGLLNYSNKFLPNLAMLLAPLHLLLRKDVQWMWKKPQKEAFKESKALLKSARVLVHYSSDSELILACDASPYGVGAVLSQRRKGESTEKPLGFMSRTLTTAEKRYSQLDKEGLAVIFGIQRFHKYLYGRPFTICTDHEPLINLFNETKAIPQMGSPRVQKWAVMLQAYQYNIVYKPGKYHQNADALSRLPIPGEGELDDTNDQVLMMDLMDDSP</sequence>
<dbReference type="InterPro" id="IPR041373">
    <property type="entry name" value="RT_RNaseH"/>
</dbReference>
<dbReference type="EC" id="3.1.26.4" evidence="2"/>
<dbReference type="CDD" id="cd01647">
    <property type="entry name" value="RT_LTR"/>
    <property type="match status" value="1"/>
</dbReference>
<keyword evidence="6" id="KW-0255">Endonuclease</keyword>
<proteinExistence type="inferred from homology"/>
<evidence type="ECO:0000259" key="9">
    <source>
        <dbReference type="PROSITE" id="PS50878"/>
    </source>
</evidence>
<dbReference type="PANTHER" id="PTHR37984">
    <property type="entry name" value="PROTEIN CBG26694"/>
    <property type="match status" value="1"/>
</dbReference>
<dbReference type="InterPro" id="IPR050951">
    <property type="entry name" value="Retrovirus_Pol_polyprotein"/>
</dbReference>
<evidence type="ECO:0000256" key="4">
    <source>
        <dbReference type="ARBA" id="ARBA00022695"/>
    </source>
</evidence>
<name>A0ABD0RVZ1_CIRMR</name>
<keyword evidence="11" id="KW-1185">Reference proteome</keyword>
<gene>
    <name evidence="10" type="ORF">M9458_000715</name>
</gene>
<dbReference type="InterPro" id="IPR000477">
    <property type="entry name" value="RT_dom"/>
</dbReference>
<comment type="caution">
    <text evidence="10">The sequence shown here is derived from an EMBL/GenBank/DDBJ whole genome shotgun (WGS) entry which is preliminary data.</text>
</comment>
<keyword evidence="5" id="KW-0540">Nuclease</keyword>
<dbReference type="CDD" id="cd09274">
    <property type="entry name" value="RNase_HI_RT_Ty3"/>
    <property type="match status" value="1"/>
</dbReference>
<keyword evidence="3" id="KW-0808">Transferase</keyword>
<keyword evidence="4" id="KW-0548">Nucleotidyltransferase</keyword>
<dbReference type="FunFam" id="3.30.70.270:FF:000023">
    <property type="entry name" value="Pol"/>
    <property type="match status" value="1"/>
</dbReference>